<keyword evidence="3" id="KW-1185">Reference proteome</keyword>
<dbReference type="InterPro" id="IPR039879">
    <property type="entry name" value="EFC10"/>
</dbReference>
<dbReference type="AlphaFoldDB" id="A0A8C3TDY0"/>
<protein>
    <submittedName>
        <fullName evidence="2">EF-hand calcium binding domain 10</fullName>
    </submittedName>
</protein>
<evidence type="ECO:0000313" key="3">
    <source>
        <dbReference type="Proteomes" id="UP000694403"/>
    </source>
</evidence>
<organism evidence="2 3">
    <name type="scientific">Chelydra serpentina</name>
    <name type="common">Snapping turtle</name>
    <name type="synonym">Testudo serpentina</name>
    <dbReference type="NCBI Taxonomy" id="8475"/>
    <lineage>
        <taxon>Eukaryota</taxon>
        <taxon>Metazoa</taxon>
        <taxon>Chordata</taxon>
        <taxon>Craniata</taxon>
        <taxon>Vertebrata</taxon>
        <taxon>Euteleostomi</taxon>
        <taxon>Archelosauria</taxon>
        <taxon>Testudinata</taxon>
        <taxon>Testudines</taxon>
        <taxon>Cryptodira</taxon>
        <taxon>Durocryptodira</taxon>
        <taxon>Americhelydia</taxon>
        <taxon>Chelydroidea</taxon>
        <taxon>Chelydridae</taxon>
        <taxon>Chelydra</taxon>
    </lineage>
</organism>
<dbReference type="PANTHER" id="PTHR21847:SF1">
    <property type="entry name" value="EF-HAND CALCIUM-BINDING DOMAIN-CONTAINING PROTEIN 10"/>
    <property type="match status" value="1"/>
</dbReference>
<dbReference type="InterPro" id="IPR056587">
    <property type="entry name" value="EF_EFCAB10_C"/>
</dbReference>
<dbReference type="InterPro" id="IPR002048">
    <property type="entry name" value="EF_hand_dom"/>
</dbReference>
<dbReference type="InterPro" id="IPR011992">
    <property type="entry name" value="EF-hand-dom_pair"/>
</dbReference>
<dbReference type="Ensembl" id="ENSCSRT00000028046.1">
    <property type="protein sequence ID" value="ENSCSRP00000026927.1"/>
    <property type="gene ID" value="ENSCSRG00000020005.1"/>
</dbReference>
<name>A0A8C3TDY0_CHESE</name>
<dbReference type="PANTHER" id="PTHR21847">
    <property type="entry name" value="EF-HAND CALCIUM-BINDING DOMAIN-CONTAINING PROTEIN 10"/>
    <property type="match status" value="1"/>
</dbReference>
<dbReference type="GO" id="GO:0005509">
    <property type="term" value="F:calcium ion binding"/>
    <property type="evidence" value="ECO:0007669"/>
    <property type="project" value="InterPro"/>
</dbReference>
<dbReference type="CDD" id="cd22976">
    <property type="entry name" value="DD_EFCAB10"/>
    <property type="match status" value="1"/>
</dbReference>
<dbReference type="InterPro" id="IPR049760">
    <property type="entry name" value="DD_EFCAB10"/>
</dbReference>
<dbReference type="Gene3D" id="1.20.890.10">
    <property type="entry name" value="cAMP-dependent protein kinase regulatory subunit, dimerization-anchoring domain"/>
    <property type="match status" value="1"/>
</dbReference>
<accession>A0A8C3TDY0</accession>
<dbReference type="Proteomes" id="UP000694403">
    <property type="component" value="Unplaced"/>
</dbReference>
<reference evidence="2" key="2">
    <citation type="submission" date="2025-09" db="UniProtKB">
        <authorList>
            <consortium name="Ensembl"/>
        </authorList>
    </citation>
    <scope>IDENTIFICATION</scope>
</reference>
<proteinExistence type="predicted"/>
<dbReference type="SUPFAM" id="SSF47391">
    <property type="entry name" value="Dimerization-anchoring domain of cAMP-dependent PK regulatory subunit"/>
    <property type="match status" value="1"/>
</dbReference>
<dbReference type="SUPFAM" id="SSF47473">
    <property type="entry name" value="EF-hand"/>
    <property type="match status" value="1"/>
</dbReference>
<dbReference type="PROSITE" id="PS50222">
    <property type="entry name" value="EF_HAND_2"/>
    <property type="match status" value="1"/>
</dbReference>
<evidence type="ECO:0000313" key="2">
    <source>
        <dbReference type="Ensembl" id="ENSCSRP00000026927.1"/>
    </source>
</evidence>
<dbReference type="Pfam" id="PF24548">
    <property type="entry name" value="EF_EFCAB10_C"/>
    <property type="match status" value="1"/>
</dbReference>
<feature type="domain" description="EF-hand" evidence="1">
    <location>
        <begin position="62"/>
        <end position="97"/>
    </location>
</feature>
<reference evidence="2" key="1">
    <citation type="submission" date="2025-08" db="UniProtKB">
        <authorList>
            <consortium name="Ensembl"/>
        </authorList>
    </citation>
    <scope>IDENTIFICATION</scope>
</reference>
<evidence type="ECO:0000259" key="1">
    <source>
        <dbReference type="PROSITE" id="PS50222"/>
    </source>
</evidence>
<sequence length="131" mass="15279">MAAAGEQQGREYLERYKIPELLHNLSALLLYHRPERPREFLIHALERMKFAKLTDVEYPYLVDESNLDAMFEMLDTASQGYITLVQYKGALKTLGLSTQDLPYEEDATITLETFKKEVKKKLQESWAIYQS</sequence>